<comment type="caution">
    <text evidence="2">The sequence shown here is derived from an EMBL/GenBank/DDBJ whole genome shotgun (WGS) entry which is preliminary data.</text>
</comment>
<dbReference type="InterPro" id="IPR034804">
    <property type="entry name" value="SQR/QFR_C/D"/>
</dbReference>
<dbReference type="InterPro" id="IPR011138">
    <property type="entry name" value="Cytochrome_b-558"/>
</dbReference>
<reference evidence="2" key="1">
    <citation type="submission" date="2021-01" db="EMBL/GenBank/DDBJ databases">
        <title>Fulvivirga kasyanovii gen. nov., sp nov., a novel member of the phylum Bacteroidetes isolated from seawater in a mussel farm.</title>
        <authorList>
            <person name="Zhao L.-H."/>
            <person name="Wang Z.-J."/>
        </authorList>
    </citation>
    <scope>NUCLEOTIDE SEQUENCE</scope>
    <source>
        <strain evidence="2">2943</strain>
    </source>
</reference>
<dbReference type="Proteomes" id="UP000659388">
    <property type="component" value="Unassembled WGS sequence"/>
</dbReference>
<name>A0A937FDC9_9BACT</name>
<keyword evidence="1" id="KW-1133">Transmembrane helix</keyword>
<evidence type="ECO:0000313" key="2">
    <source>
        <dbReference type="EMBL" id="MBL3658468.1"/>
    </source>
</evidence>
<sequence>MSWFTNAISSSLGRKLLMALTGLFLIVFLVVHLIGNFQLLHHDGGEAFNIYAKFMTSNPLIKTTSYLLYATFIIHIVWGIGLVMSNKKARPVGYNVTKGSTNSTWSSRNMGLLGTIIFIFLVIHLKNFWYEMHWGGIPTVAYAGESYNDLYTVTATAFSEWWIVAIYTVSMIALMFHLYHGFSSAFQTLGLNHPKYNPLIKGVGYGFAIIVPALFAVIPIIMFYQSI</sequence>
<organism evidence="2 3">
    <name type="scientific">Fulvivirga sediminis</name>
    <dbReference type="NCBI Taxonomy" id="2803949"/>
    <lineage>
        <taxon>Bacteria</taxon>
        <taxon>Pseudomonadati</taxon>
        <taxon>Bacteroidota</taxon>
        <taxon>Cytophagia</taxon>
        <taxon>Cytophagales</taxon>
        <taxon>Fulvivirgaceae</taxon>
        <taxon>Fulvivirga</taxon>
    </lineage>
</organism>
<dbReference type="NCBIfam" id="TIGR02046">
    <property type="entry name" value="sdhC_b558_fam"/>
    <property type="match status" value="1"/>
</dbReference>
<gene>
    <name evidence="2" type="ORF">JL102_20110</name>
</gene>
<dbReference type="GO" id="GO:0016020">
    <property type="term" value="C:membrane"/>
    <property type="evidence" value="ECO:0007669"/>
    <property type="project" value="InterPro"/>
</dbReference>
<accession>A0A937FDC9</accession>
<feature type="transmembrane region" description="Helical" evidence="1">
    <location>
        <begin position="161"/>
        <end position="182"/>
    </location>
</feature>
<protein>
    <submittedName>
        <fullName evidence="2">Succinate dehydrogenase cytochrome b subunit</fullName>
    </submittedName>
</protein>
<evidence type="ECO:0000256" key="1">
    <source>
        <dbReference type="SAM" id="Phobius"/>
    </source>
</evidence>
<dbReference type="EMBL" id="JAESIY010000013">
    <property type="protein sequence ID" value="MBL3658468.1"/>
    <property type="molecule type" value="Genomic_DNA"/>
</dbReference>
<feature type="transmembrane region" description="Helical" evidence="1">
    <location>
        <begin position="16"/>
        <end position="35"/>
    </location>
</feature>
<evidence type="ECO:0000313" key="3">
    <source>
        <dbReference type="Proteomes" id="UP000659388"/>
    </source>
</evidence>
<dbReference type="RefSeq" id="WP_202246263.1">
    <property type="nucleotide sequence ID" value="NZ_JAESIY010000013.1"/>
</dbReference>
<dbReference type="AlphaFoldDB" id="A0A937FDC9"/>
<keyword evidence="3" id="KW-1185">Reference proteome</keyword>
<dbReference type="Gene3D" id="1.20.1300.10">
    <property type="entry name" value="Fumarate reductase/succinate dehydrogenase, transmembrane subunit"/>
    <property type="match status" value="1"/>
</dbReference>
<feature type="transmembrane region" description="Helical" evidence="1">
    <location>
        <begin position="66"/>
        <end position="84"/>
    </location>
</feature>
<proteinExistence type="predicted"/>
<dbReference type="SUPFAM" id="SSF81343">
    <property type="entry name" value="Fumarate reductase respiratory complex transmembrane subunits"/>
    <property type="match status" value="1"/>
</dbReference>
<keyword evidence="1" id="KW-0812">Transmembrane</keyword>
<feature type="transmembrane region" description="Helical" evidence="1">
    <location>
        <begin position="203"/>
        <end position="224"/>
    </location>
</feature>
<dbReference type="CDD" id="cd03498">
    <property type="entry name" value="SQR_TypeB_2_TM"/>
    <property type="match status" value="1"/>
</dbReference>
<keyword evidence="1" id="KW-0472">Membrane</keyword>
<feature type="transmembrane region" description="Helical" evidence="1">
    <location>
        <begin position="105"/>
        <end position="125"/>
    </location>
</feature>